<dbReference type="HOGENOM" id="CLU_010556_1_0_1"/>
<evidence type="ECO:0000313" key="6">
    <source>
        <dbReference type="Proteomes" id="UP000028045"/>
    </source>
</evidence>
<dbReference type="PROSITE" id="PS50297">
    <property type="entry name" value="ANK_REP_REGION"/>
    <property type="match status" value="3"/>
</dbReference>
<feature type="repeat" description="ANK" evidence="3">
    <location>
        <begin position="305"/>
        <end position="337"/>
    </location>
</feature>
<dbReference type="PANTHER" id="PTHR24161">
    <property type="entry name" value="ANK_REP_REGION DOMAIN-CONTAINING PROTEIN-RELATED"/>
    <property type="match status" value="1"/>
</dbReference>
<dbReference type="InterPro" id="IPR001995">
    <property type="entry name" value="Peptidase_A2_cat"/>
</dbReference>
<dbReference type="SMART" id="SM00248">
    <property type="entry name" value="ANK"/>
    <property type="match status" value="6"/>
</dbReference>
<evidence type="ECO:0000259" key="4">
    <source>
        <dbReference type="PROSITE" id="PS50175"/>
    </source>
</evidence>
<protein>
    <recommendedName>
        <fullName evidence="4">Peptidase A2 domain-containing protein</fullName>
    </recommendedName>
</protein>
<dbReference type="Pfam" id="PF12796">
    <property type="entry name" value="Ank_2"/>
    <property type="match status" value="2"/>
</dbReference>
<evidence type="ECO:0000256" key="1">
    <source>
        <dbReference type="ARBA" id="ARBA00022737"/>
    </source>
</evidence>
<reference evidence="5 6" key="1">
    <citation type="journal article" date="2014" name="BMC Genomics">
        <title>Comparative genome sequencing reveals chemotype-specific gene clusters in the toxigenic black mold Stachybotrys.</title>
        <authorList>
            <person name="Semeiks J."/>
            <person name="Borek D."/>
            <person name="Otwinowski Z."/>
            <person name="Grishin N.V."/>
        </authorList>
    </citation>
    <scope>NUCLEOTIDE SEQUENCE [LARGE SCALE GENOMIC DNA]</scope>
    <source>
        <strain evidence="6">CBS 109288 / IBT 7711</strain>
    </source>
</reference>
<dbReference type="InterPro" id="IPR002110">
    <property type="entry name" value="Ankyrin_rpt"/>
</dbReference>
<dbReference type="PROSITE" id="PS50088">
    <property type="entry name" value="ANK_REPEAT"/>
    <property type="match status" value="3"/>
</dbReference>
<accession>A0A084ATA0</accession>
<dbReference type="AlphaFoldDB" id="A0A084ATA0"/>
<keyword evidence="6" id="KW-1185">Reference proteome</keyword>
<keyword evidence="2 3" id="KW-0040">ANK repeat</keyword>
<proteinExistence type="predicted"/>
<feature type="repeat" description="ANK" evidence="3">
    <location>
        <begin position="206"/>
        <end position="238"/>
    </location>
</feature>
<dbReference type="GO" id="GO:0006508">
    <property type="term" value="P:proteolysis"/>
    <property type="evidence" value="ECO:0007669"/>
    <property type="project" value="InterPro"/>
</dbReference>
<feature type="repeat" description="ANK" evidence="3">
    <location>
        <begin position="338"/>
        <end position="370"/>
    </location>
</feature>
<dbReference type="PANTHER" id="PTHR24161:SF124">
    <property type="entry name" value="TRANSIENT RECEPTOR POTENTIAL CHANNEL PYREXIA"/>
    <property type="match status" value="1"/>
</dbReference>
<organism evidence="5 6">
    <name type="scientific">Stachybotrys chartarum (strain CBS 109288 / IBT 7711)</name>
    <name type="common">Toxic black mold</name>
    <name type="synonym">Stilbospora chartarum</name>
    <dbReference type="NCBI Taxonomy" id="1280523"/>
    <lineage>
        <taxon>Eukaryota</taxon>
        <taxon>Fungi</taxon>
        <taxon>Dikarya</taxon>
        <taxon>Ascomycota</taxon>
        <taxon>Pezizomycotina</taxon>
        <taxon>Sordariomycetes</taxon>
        <taxon>Hypocreomycetidae</taxon>
        <taxon>Hypocreales</taxon>
        <taxon>Stachybotryaceae</taxon>
        <taxon>Stachybotrys</taxon>
    </lineage>
</organism>
<dbReference type="InterPro" id="IPR036770">
    <property type="entry name" value="Ankyrin_rpt-contain_sf"/>
</dbReference>
<dbReference type="PROSITE" id="PS50175">
    <property type="entry name" value="ASP_PROT_RETROV"/>
    <property type="match status" value="1"/>
</dbReference>
<evidence type="ECO:0000256" key="3">
    <source>
        <dbReference type="PROSITE-ProRule" id="PRU00023"/>
    </source>
</evidence>
<evidence type="ECO:0000313" key="5">
    <source>
        <dbReference type="EMBL" id="KEY68529.1"/>
    </source>
</evidence>
<dbReference type="Gene3D" id="1.25.40.20">
    <property type="entry name" value="Ankyrin repeat-containing domain"/>
    <property type="match status" value="1"/>
</dbReference>
<dbReference type="GO" id="GO:0004190">
    <property type="term" value="F:aspartic-type endopeptidase activity"/>
    <property type="evidence" value="ECO:0007669"/>
    <property type="project" value="InterPro"/>
</dbReference>
<evidence type="ECO:0000256" key="2">
    <source>
        <dbReference type="ARBA" id="ARBA00023043"/>
    </source>
</evidence>
<gene>
    <name evidence="5" type="ORF">S7711_08804</name>
</gene>
<name>A0A084ATA0_STACB</name>
<keyword evidence="1" id="KW-0677">Repeat</keyword>
<feature type="domain" description="Peptidase A2" evidence="4">
    <location>
        <begin position="223"/>
        <end position="246"/>
    </location>
</feature>
<dbReference type="EMBL" id="KL648573">
    <property type="protein sequence ID" value="KEY68529.1"/>
    <property type="molecule type" value="Genomic_DNA"/>
</dbReference>
<sequence length="476" mass="53162">MDPLSITASVIAIVGAGDKCLTKLRTLHHAPSEILCLMNEIGDLNIVLTQIITLYQQARNTGTESSLAGLRSLFKRAENQVLELDAIVQNGLAKYGALRNGIGWVRYKNQVTELQQSMRSTRLNLTTALGTATLRPIDLAWNWILGGRLNSQEVIEFMDIFDDDDYLRSQQFTPLHKTVCIPAPEWPPLKAQLQLSTSSINAVDSQGRTCLSWAAARGDTDAVQTLLDFGADATICDSRGWPPLFWAIANDRVAVAKLLLARTETHLMVATDGRTVLHIAAYSDPEILELVIKRGGINANGVDENDRTPLHTAAIWGTDESVWLLRDAGADLDAPDKQGYTPVHLAIMENNHATAKQLSNTGARFDLFTETHCSVLHFAARHCDLRMLQIMADTPSIRNLDPNDARSGFTWLEYAEYHLQHCYLLENGQIEERMQHLCDFQTQVWGEEEEEEEEDDDDDDENDAFEDAFESLQIES</sequence>
<dbReference type="OrthoDB" id="341259at2759"/>
<dbReference type="Proteomes" id="UP000028045">
    <property type="component" value="Unassembled WGS sequence"/>
</dbReference>
<dbReference type="SUPFAM" id="SSF48403">
    <property type="entry name" value="Ankyrin repeat"/>
    <property type="match status" value="1"/>
</dbReference>